<feature type="region of interest" description="Disordered" evidence="1">
    <location>
        <begin position="39"/>
        <end position="83"/>
    </location>
</feature>
<protein>
    <submittedName>
        <fullName evidence="2">Uncharacterized protein</fullName>
    </submittedName>
</protein>
<reference evidence="2 3" key="1">
    <citation type="submission" date="2014-03" db="EMBL/GenBank/DDBJ databases">
        <title>Draft Genome Sequences of Four Burkholderia Strains.</title>
        <authorList>
            <person name="Liu X.Y."/>
            <person name="Li C.X."/>
            <person name="Xu J.H."/>
        </authorList>
    </citation>
    <scope>NUCLEOTIDE SEQUENCE [LARGE SCALE GENOMIC DNA]</scope>
    <source>
        <strain evidence="2 3">OP-1</strain>
    </source>
</reference>
<keyword evidence="3" id="KW-1185">Reference proteome</keyword>
<evidence type="ECO:0000313" key="2">
    <source>
        <dbReference type="EMBL" id="KDR29995.1"/>
    </source>
</evidence>
<organism evidence="2 3">
    <name type="scientific">Caballeronia zhejiangensis</name>
    <dbReference type="NCBI Taxonomy" id="871203"/>
    <lineage>
        <taxon>Bacteria</taxon>
        <taxon>Pseudomonadati</taxon>
        <taxon>Pseudomonadota</taxon>
        <taxon>Betaproteobacteria</taxon>
        <taxon>Burkholderiales</taxon>
        <taxon>Burkholderiaceae</taxon>
        <taxon>Caballeronia</taxon>
    </lineage>
</organism>
<dbReference type="EMBL" id="JFHD01000011">
    <property type="protein sequence ID" value="KDR29995.1"/>
    <property type="molecule type" value="Genomic_DNA"/>
</dbReference>
<dbReference type="Proteomes" id="UP000027451">
    <property type="component" value="Unassembled WGS sequence"/>
</dbReference>
<evidence type="ECO:0000256" key="1">
    <source>
        <dbReference type="SAM" id="MobiDB-lite"/>
    </source>
</evidence>
<accession>A0A656QH40</accession>
<evidence type="ECO:0000313" key="3">
    <source>
        <dbReference type="Proteomes" id="UP000027451"/>
    </source>
</evidence>
<sequence length="83" mass="8701">MVAARDSVPAADRPRTEAPASCLLAGAALPEDGRRLLAVADRSDVRRPPAEAGRPDPGRAADARRAIRPAADDASRDHRPNIG</sequence>
<dbReference type="AlphaFoldDB" id="A0A656QH40"/>
<name>A0A656QH40_9BURK</name>
<gene>
    <name evidence="2" type="ORF">BG60_05615</name>
</gene>
<comment type="caution">
    <text evidence="2">The sequence shown here is derived from an EMBL/GenBank/DDBJ whole genome shotgun (WGS) entry which is preliminary data.</text>
</comment>
<proteinExistence type="predicted"/>